<feature type="compositionally biased region" description="Basic residues" evidence="1">
    <location>
        <begin position="11"/>
        <end position="20"/>
    </location>
</feature>
<feature type="compositionally biased region" description="Basic residues" evidence="1">
    <location>
        <begin position="377"/>
        <end position="394"/>
    </location>
</feature>
<sequence length="1160" mass="124941">MGYLSGDRGARAVRRHRANRDRHAAPRFGDGERGRHFRPAAARLRHPERRAHPAGARQADRAARRRATPRRATVVAAAGRGSEGAGAEGSRRHAAVLQPWLVARRQSGAGGVAGDRPDFHRTVAVRCDARAVRGWLRATLTFAFAPMTTIFLLAVMLEILEPSLAAMAEQRATGAIHADTAYSVLLLVLVFAAVATGLLIAAATVFRGFRLPERKGAIAAPPPLRTLASSTPAVEALASPAVRTSAAVAALARREDRLVRAEGGETSVRILGSTGASAAASRDPWTPPRDQTRLGDGARRITPTRTLGRRSDRARGGGAAACPDAGGCRRADRGVGSGCAGRARPAQDRGALYHPGRSPERLCRDDQGPCPRSAHAGQRHRPSRDRPICHRPRNLRRERPARQLRKDRLVVRWPDARRLSPPVPEGQSRQPAHPLSRDHHRLDHGEKRNDAAHGQRNGALRHDPPRSGCCGRRTAKLDRGHRLSLFGRADADGGSLRQSARLPSDALSPRCRGHRPHTGAVRQRARAYRKRLDRRCAGLAGGTQQTRQHPVPEAARRQHSDQHVGGDRPAPLYLRSRRQPRQDRAWRCAHLCRALRLSRCARRSRRHTGRAAATGAQQHALQLYRRAVAVADPGVRRRPFYLFQMGGADPHPGPFRRDRQGRRKPGQLWRAARLYHRRTDRAALPAAQRQRDDHADQRRLARARSRPRRAAAIRRENRKSRQIRRASQAMTDPLSPSAAGPPRPAVASPRPQRGGWLIGAGAVSLGLLCFTLLYAARAPVSDGIVTRGGRPADLVAPLAPPAEIAAVEAAAHGVVPVPTATPTSVPIATPLPPVAVATPGFIGPSAAALNEAKRLKAPALIVDLSVAPPAPAVEPAKAGVTDSAKAADGKNGGAARLDGDEQFAERVSSAEPERARASQLHDLATVVPQGAIIPAVLETALNSDLPGFARAVVSRDRGRAGAVARLRDLDAGDPARWCLDPDRLACRRYAGPRRAGGQRQPPFLPALHQFGAAVGGQCRSGSGVARIEHANPDRSAGRRNERAVAARHLSRRLSTPAFAVAGARRCHRHLYQRTRRDLGGDARRPKHAPPRARFDRGQSVAARHPDRRDHASRHQPGAPLGVGDAARRRARADRRSARDPGPAGHGDPAASGAGAVAGRL</sequence>
<feature type="compositionally biased region" description="Basic and acidic residues" evidence="1">
    <location>
        <begin position="689"/>
        <end position="699"/>
    </location>
</feature>
<comment type="caution">
    <text evidence="3">The sequence shown here is derived from an EMBL/GenBank/DDBJ whole genome shotgun (WGS) entry which is preliminary data.</text>
</comment>
<keyword evidence="2" id="KW-1133">Transmembrane helix</keyword>
<feature type="compositionally biased region" description="Basic and acidic residues" evidence="1">
    <location>
        <begin position="395"/>
        <end position="418"/>
    </location>
</feature>
<evidence type="ECO:0000256" key="2">
    <source>
        <dbReference type="SAM" id="Phobius"/>
    </source>
</evidence>
<accession>A0A915ZDK3</accession>
<feature type="compositionally biased region" description="Basic and acidic residues" evidence="1">
    <location>
        <begin position="554"/>
        <end position="566"/>
    </location>
</feature>
<feature type="compositionally biased region" description="Basic and acidic residues" evidence="1">
    <location>
        <begin position="357"/>
        <end position="367"/>
    </location>
</feature>
<reference evidence="3" key="1">
    <citation type="submission" date="2020-05" db="EMBL/GenBank/DDBJ databases">
        <authorList>
            <person name="Rincon C."/>
            <person name="Sanders R I."/>
            <person name="Robbins C."/>
            <person name="Chaturvedi A."/>
        </authorList>
    </citation>
    <scope>NUCLEOTIDE SEQUENCE</scope>
    <source>
        <strain evidence="3">CHB12</strain>
    </source>
</reference>
<dbReference type="EMBL" id="CAGKOT010000028">
    <property type="protein sequence ID" value="CAB5370567.1"/>
    <property type="molecule type" value="Genomic_DNA"/>
</dbReference>
<evidence type="ECO:0000256" key="1">
    <source>
        <dbReference type="SAM" id="MobiDB-lite"/>
    </source>
</evidence>
<feature type="compositionally biased region" description="Basic residues" evidence="1">
    <location>
        <begin position="700"/>
        <end position="724"/>
    </location>
</feature>
<feature type="region of interest" description="Disordered" evidence="1">
    <location>
        <begin position="877"/>
        <end position="896"/>
    </location>
</feature>
<name>A0A915ZDK3_9GLOM</name>
<proteinExistence type="predicted"/>
<feature type="region of interest" description="Disordered" evidence="1">
    <location>
        <begin position="1073"/>
        <end position="1160"/>
    </location>
</feature>
<feature type="region of interest" description="Disordered" evidence="1">
    <location>
        <begin position="1"/>
        <end position="90"/>
    </location>
</feature>
<feature type="region of interest" description="Disordered" evidence="1">
    <location>
        <begin position="680"/>
        <end position="750"/>
    </location>
</feature>
<dbReference type="AlphaFoldDB" id="A0A915ZDK3"/>
<evidence type="ECO:0000313" key="4">
    <source>
        <dbReference type="Proteomes" id="UP000684084"/>
    </source>
</evidence>
<gene>
    <name evidence="3" type="ORF">CHRIB12_LOCUS12681</name>
</gene>
<feature type="compositionally biased region" description="Basic residues" evidence="1">
    <location>
        <begin position="35"/>
        <end position="49"/>
    </location>
</feature>
<feature type="transmembrane region" description="Helical" evidence="2">
    <location>
        <begin position="140"/>
        <end position="160"/>
    </location>
</feature>
<feature type="region of interest" description="Disordered" evidence="1">
    <location>
        <begin position="643"/>
        <end position="667"/>
    </location>
</feature>
<feature type="compositionally biased region" description="Basic residues" evidence="1">
    <location>
        <begin position="511"/>
        <end position="523"/>
    </location>
</feature>
<evidence type="ECO:0000313" key="3">
    <source>
        <dbReference type="EMBL" id="CAB5370567.1"/>
    </source>
</evidence>
<organism evidence="3 4">
    <name type="scientific">Rhizophagus irregularis</name>
    <dbReference type="NCBI Taxonomy" id="588596"/>
    <lineage>
        <taxon>Eukaryota</taxon>
        <taxon>Fungi</taxon>
        <taxon>Fungi incertae sedis</taxon>
        <taxon>Mucoromycota</taxon>
        <taxon>Glomeromycotina</taxon>
        <taxon>Glomeromycetes</taxon>
        <taxon>Glomerales</taxon>
        <taxon>Glomeraceae</taxon>
        <taxon>Rhizophagus</taxon>
    </lineage>
</organism>
<keyword evidence="2" id="KW-0812">Transmembrane</keyword>
<feature type="compositionally biased region" description="Low complexity" evidence="1">
    <location>
        <begin position="70"/>
        <end position="80"/>
    </location>
</feature>
<dbReference type="Proteomes" id="UP000684084">
    <property type="component" value="Unassembled WGS sequence"/>
</dbReference>
<protein>
    <submittedName>
        <fullName evidence="3">Uncharacterized protein</fullName>
    </submittedName>
</protein>
<feature type="region of interest" description="Disordered" evidence="1">
    <location>
        <begin position="492"/>
        <end position="523"/>
    </location>
</feature>
<feature type="compositionally biased region" description="Basic and acidic residues" evidence="1">
    <location>
        <begin position="1074"/>
        <end position="1083"/>
    </location>
</feature>
<feature type="compositionally biased region" description="Basic and acidic residues" evidence="1">
    <location>
        <begin position="290"/>
        <end position="299"/>
    </location>
</feature>
<feature type="compositionally biased region" description="Basic and acidic residues" evidence="1">
    <location>
        <begin position="21"/>
        <end position="34"/>
    </location>
</feature>
<feature type="region of interest" description="Disordered" evidence="1">
    <location>
        <begin position="538"/>
        <end position="572"/>
    </location>
</feature>
<feature type="compositionally biased region" description="Basic and acidic residues" evidence="1">
    <location>
        <begin position="435"/>
        <end position="453"/>
    </location>
</feature>
<feature type="transmembrane region" description="Helical" evidence="2">
    <location>
        <begin position="180"/>
        <end position="206"/>
    </location>
</feature>
<keyword evidence="2" id="KW-0472">Membrane</keyword>
<feature type="region of interest" description="Disordered" evidence="1">
    <location>
        <begin position="272"/>
        <end position="473"/>
    </location>
</feature>